<accession>A0ABW8ST83</accession>
<dbReference type="InterPro" id="IPR002645">
    <property type="entry name" value="STAS_dom"/>
</dbReference>
<proteinExistence type="predicted"/>
<dbReference type="PROSITE" id="PS50801">
    <property type="entry name" value="STAS"/>
    <property type="match status" value="1"/>
</dbReference>
<feature type="domain" description="STAS" evidence="2">
    <location>
        <begin position="24"/>
        <end position="114"/>
    </location>
</feature>
<evidence type="ECO:0000313" key="3">
    <source>
        <dbReference type="EMBL" id="MFL0205445.1"/>
    </source>
</evidence>
<protein>
    <submittedName>
        <fullName evidence="3">STAS domain-containing protein</fullName>
    </submittedName>
</protein>
<dbReference type="EMBL" id="JBEWZG010000001">
    <property type="protein sequence ID" value="MFL0205445.1"/>
    <property type="molecule type" value="Genomic_DNA"/>
</dbReference>
<dbReference type="RefSeq" id="WP_406777041.1">
    <property type="nucleotide sequence ID" value="NZ_JBEWZG010000001.1"/>
</dbReference>
<feature type="region of interest" description="Disordered" evidence="1">
    <location>
        <begin position="122"/>
        <end position="144"/>
    </location>
</feature>
<comment type="caution">
    <text evidence="3">The sequence shown here is derived from an EMBL/GenBank/DDBJ whole genome shotgun (WGS) entry which is preliminary data.</text>
</comment>
<dbReference type="InterPro" id="IPR036513">
    <property type="entry name" value="STAS_dom_sf"/>
</dbReference>
<evidence type="ECO:0000259" key="2">
    <source>
        <dbReference type="PROSITE" id="PS50801"/>
    </source>
</evidence>
<name>A0ABW8ST83_9BACT</name>
<evidence type="ECO:0000256" key="1">
    <source>
        <dbReference type="SAM" id="MobiDB-lite"/>
    </source>
</evidence>
<reference evidence="3 4" key="1">
    <citation type="submission" date="2024-07" db="EMBL/GenBank/DDBJ databases">
        <authorList>
            <person name="Pitt A."/>
            <person name="Hahn M.W."/>
        </authorList>
    </citation>
    <scope>NUCLEOTIDE SEQUENCE [LARGE SCALE GENOMIC DNA]</scope>
    <source>
        <strain evidence="3 4">2-AUSEE-184A6</strain>
    </source>
</reference>
<evidence type="ECO:0000313" key="4">
    <source>
        <dbReference type="Proteomes" id="UP001623559"/>
    </source>
</evidence>
<dbReference type="Proteomes" id="UP001623559">
    <property type="component" value="Unassembled WGS sequence"/>
</dbReference>
<dbReference type="Gene3D" id="3.30.750.24">
    <property type="entry name" value="STAS domain"/>
    <property type="match status" value="1"/>
</dbReference>
<dbReference type="Pfam" id="PF01740">
    <property type="entry name" value="STAS"/>
    <property type="match status" value="1"/>
</dbReference>
<gene>
    <name evidence="3" type="ORF">V7S74_01690</name>
</gene>
<organism evidence="3 4">
    <name type="scientific">Aquirufa novilacunae</name>
    <dbReference type="NCBI Taxonomy" id="3139305"/>
    <lineage>
        <taxon>Bacteria</taxon>
        <taxon>Pseudomonadati</taxon>
        <taxon>Bacteroidota</taxon>
        <taxon>Cytophagia</taxon>
        <taxon>Cytophagales</taxon>
        <taxon>Flectobacillaceae</taxon>
        <taxon>Aquirufa</taxon>
    </lineage>
</organism>
<sequence length="144" mass="16209">MSNINSFQLEQNESYAVIDWKAEQLAAANSEELENAIRLLFKKDYANIILNLSKTAEIDGYGVSAIRKGTKICTNEGGLFVVVTKNEEIAERLDTAKIEYLTLLNTVQEGVDAIYLNDLENEFQDEDDTESGEEYGESYGEDYD</sequence>
<dbReference type="SUPFAM" id="SSF52091">
    <property type="entry name" value="SpoIIaa-like"/>
    <property type="match status" value="1"/>
</dbReference>